<feature type="transmembrane region" description="Helical" evidence="7">
    <location>
        <begin position="363"/>
        <end position="387"/>
    </location>
</feature>
<dbReference type="InterPro" id="IPR050367">
    <property type="entry name" value="APC_superfamily"/>
</dbReference>
<evidence type="ECO:0000256" key="1">
    <source>
        <dbReference type="ARBA" id="ARBA00004651"/>
    </source>
</evidence>
<evidence type="ECO:0000313" key="8">
    <source>
        <dbReference type="EMBL" id="MVX57514.1"/>
    </source>
</evidence>
<feature type="transmembrane region" description="Helical" evidence="7">
    <location>
        <begin position="443"/>
        <end position="464"/>
    </location>
</feature>
<dbReference type="AlphaFoldDB" id="A0A6L6YJF4"/>
<sequence>MKPENSNTAPRVTIGIVAMAFITVCAIFSPRNLPNMAEYGWSIVFILSLSCICFFIPSALVSAELASAYPEDGGVFVWVREAFGPRWGFLAIFMEWVQNLPWYPACLTFVASSLAYAFDPELADNKWFIFIMIQVAMWGATYLNSRGVKYALFITNGGLVIGTIIPCAAIFAMTALYLFSRHSTAIPFNGMGDFLPDFSDSMSWMLLAGMMVSLAGMEMSAVHIRRLKNPAVQYPRAILLATVLVILLSSFGAFSIALTVPPEKLSLASGVCQAFEEMMKVLGLQWLTPIFCLLLALGAFAMAATWINGPSNGLLEVSKEGYIPSWWQERNENGMPKNVFLIQACFASLLSLNILVTPTISNAFWILSALCSQLYMIMYLLMFAAAIRLRYKHAERQSSCRIPGGKVGIWLVAGTAFLTSLTAFLCGFIPPENILAEGFSSCAWYISYLVIGVSFFIILPMVFFRNYQKRSKSSGTIIK</sequence>
<dbReference type="PANTHER" id="PTHR42770">
    <property type="entry name" value="AMINO ACID TRANSPORTER-RELATED"/>
    <property type="match status" value="1"/>
</dbReference>
<dbReference type="PIRSF" id="PIRSF006060">
    <property type="entry name" value="AA_transporter"/>
    <property type="match status" value="1"/>
</dbReference>
<feature type="transmembrane region" description="Helical" evidence="7">
    <location>
        <begin position="286"/>
        <end position="307"/>
    </location>
</feature>
<protein>
    <submittedName>
        <fullName evidence="8">Amino acid permease</fullName>
    </submittedName>
</protein>
<dbReference type="GO" id="GO:0022857">
    <property type="term" value="F:transmembrane transporter activity"/>
    <property type="evidence" value="ECO:0007669"/>
    <property type="project" value="InterPro"/>
</dbReference>
<keyword evidence="4 7" id="KW-0812">Transmembrane</keyword>
<evidence type="ECO:0000256" key="2">
    <source>
        <dbReference type="ARBA" id="ARBA00022448"/>
    </source>
</evidence>
<dbReference type="Proteomes" id="UP000472580">
    <property type="component" value="Unassembled WGS sequence"/>
</dbReference>
<feature type="transmembrane region" description="Helical" evidence="7">
    <location>
        <begin position="100"/>
        <end position="119"/>
    </location>
</feature>
<organism evidence="8 9">
    <name type="scientific">Parasutterella muris</name>
    <dbReference type="NCBI Taxonomy" id="2565572"/>
    <lineage>
        <taxon>Bacteria</taxon>
        <taxon>Pseudomonadati</taxon>
        <taxon>Pseudomonadota</taxon>
        <taxon>Betaproteobacteria</taxon>
        <taxon>Burkholderiales</taxon>
        <taxon>Sutterellaceae</taxon>
        <taxon>Parasutterella</taxon>
    </lineage>
</organism>
<feature type="transmembrane region" description="Helical" evidence="7">
    <location>
        <begin position="12"/>
        <end position="29"/>
    </location>
</feature>
<comment type="subcellular location">
    <subcellularLocation>
        <location evidence="1">Cell membrane</location>
        <topology evidence="1">Multi-pass membrane protein</topology>
    </subcellularLocation>
</comment>
<name>A0A6L6YJF4_9BURK</name>
<dbReference type="RefSeq" id="WP_160335934.1">
    <property type="nucleotide sequence ID" value="NZ_WSRP01000033.1"/>
</dbReference>
<comment type="caution">
    <text evidence="8">The sequence shown here is derived from an EMBL/GenBank/DDBJ whole genome shotgun (WGS) entry which is preliminary data.</text>
</comment>
<evidence type="ECO:0000256" key="4">
    <source>
        <dbReference type="ARBA" id="ARBA00022692"/>
    </source>
</evidence>
<reference evidence="8 9" key="1">
    <citation type="submission" date="2019-12" db="EMBL/GenBank/DDBJ databases">
        <title>Microbes associate with the intestines of laboratory mice.</title>
        <authorList>
            <person name="Navarre W."/>
            <person name="Wong E."/>
        </authorList>
    </citation>
    <scope>NUCLEOTIDE SEQUENCE [LARGE SCALE GENOMIC DNA]</scope>
    <source>
        <strain evidence="8 9">NM82_D38</strain>
    </source>
</reference>
<dbReference type="Pfam" id="PF13520">
    <property type="entry name" value="AA_permease_2"/>
    <property type="match status" value="1"/>
</dbReference>
<dbReference type="OrthoDB" id="9804700at2"/>
<keyword evidence="3" id="KW-1003">Cell membrane</keyword>
<feature type="transmembrane region" description="Helical" evidence="7">
    <location>
        <begin position="407"/>
        <end position="431"/>
    </location>
</feature>
<accession>A0A6L6YJF4</accession>
<evidence type="ECO:0000313" key="9">
    <source>
        <dbReference type="Proteomes" id="UP000472580"/>
    </source>
</evidence>
<keyword evidence="2" id="KW-0813">Transport</keyword>
<feature type="transmembrane region" description="Helical" evidence="7">
    <location>
        <begin position="339"/>
        <end position="357"/>
    </location>
</feature>
<evidence type="ECO:0000256" key="5">
    <source>
        <dbReference type="ARBA" id="ARBA00022989"/>
    </source>
</evidence>
<proteinExistence type="predicted"/>
<feature type="transmembrane region" description="Helical" evidence="7">
    <location>
        <begin position="238"/>
        <end position="260"/>
    </location>
</feature>
<feature type="transmembrane region" description="Helical" evidence="7">
    <location>
        <begin position="150"/>
        <end position="178"/>
    </location>
</feature>
<evidence type="ECO:0000256" key="7">
    <source>
        <dbReference type="SAM" id="Phobius"/>
    </source>
</evidence>
<gene>
    <name evidence="8" type="ORF">E5987_09940</name>
</gene>
<feature type="transmembrane region" description="Helical" evidence="7">
    <location>
        <begin position="125"/>
        <end position="143"/>
    </location>
</feature>
<feature type="transmembrane region" description="Helical" evidence="7">
    <location>
        <begin position="198"/>
        <end position="217"/>
    </location>
</feature>
<dbReference type="GO" id="GO:0005886">
    <property type="term" value="C:plasma membrane"/>
    <property type="evidence" value="ECO:0007669"/>
    <property type="project" value="UniProtKB-SubCell"/>
</dbReference>
<keyword evidence="6 7" id="KW-0472">Membrane</keyword>
<dbReference type="EMBL" id="WSRP01000033">
    <property type="protein sequence ID" value="MVX57514.1"/>
    <property type="molecule type" value="Genomic_DNA"/>
</dbReference>
<keyword evidence="5 7" id="KW-1133">Transmembrane helix</keyword>
<dbReference type="InterPro" id="IPR002293">
    <property type="entry name" value="AA/rel_permease1"/>
</dbReference>
<dbReference type="PANTHER" id="PTHR42770:SF15">
    <property type="entry name" value="GLUTAMATE_GAMMA-AMINOBUTYRATE ANTIPORTER-RELATED"/>
    <property type="match status" value="1"/>
</dbReference>
<evidence type="ECO:0000256" key="3">
    <source>
        <dbReference type="ARBA" id="ARBA00022475"/>
    </source>
</evidence>
<evidence type="ECO:0000256" key="6">
    <source>
        <dbReference type="ARBA" id="ARBA00023136"/>
    </source>
</evidence>
<feature type="transmembrane region" description="Helical" evidence="7">
    <location>
        <begin position="41"/>
        <end position="63"/>
    </location>
</feature>
<keyword evidence="9" id="KW-1185">Reference proteome</keyword>
<dbReference type="Gene3D" id="1.20.1740.10">
    <property type="entry name" value="Amino acid/polyamine transporter I"/>
    <property type="match status" value="1"/>
</dbReference>